<proteinExistence type="inferred from homology"/>
<dbReference type="InterPro" id="IPR059000">
    <property type="entry name" value="ATPase_P-type_domA"/>
</dbReference>
<dbReference type="GO" id="GO:0043682">
    <property type="term" value="F:P-type divalent copper transporter activity"/>
    <property type="evidence" value="ECO:0007669"/>
    <property type="project" value="TreeGrafter"/>
</dbReference>
<reference evidence="13 14" key="1">
    <citation type="submission" date="2016-09" db="EMBL/GenBank/DDBJ databases">
        <title>Extensive genetic diversity and differential bi-allelic expression allows diatom success in the polar Southern Ocean.</title>
        <authorList>
            <consortium name="DOE Joint Genome Institute"/>
            <person name="Mock T."/>
            <person name="Otillar R.P."/>
            <person name="Strauss J."/>
            <person name="Dupont C."/>
            <person name="Frickenhaus S."/>
            <person name="Maumus F."/>
            <person name="Mcmullan M."/>
            <person name="Sanges R."/>
            <person name="Schmutz J."/>
            <person name="Toseland A."/>
            <person name="Valas R."/>
            <person name="Veluchamy A."/>
            <person name="Ward B.J."/>
            <person name="Allen A."/>
            <person name="Barry K."/>
            <person name="Falciatore A."/>
            <person name="Ferrante M."/>
            <person name="Fortunato A.E."/>
            <person name="Gloeckner G."/>
            <person name="Gruber A."/>
            <person name="Hipkin R."/>
            <person name="Janech M."/>
            <person name="Kroth P."/>
            <person name="Leese F."/>
            <person name="Lindquist E."/>
            <person name="Lyon B.R."/>
            <person name="Martin J."/>
            <person name="Mayer C."/>
            <person name="Parker M."/>
            <person name="Quesneville H."/>
            <person name="Raymond J."/>
            <person name="Uhlig C."/>
            <person name="Valentin K.U."/>
            <person name="Worden A.Z."/>
            <person name="Armbrust E.V."/>
            <person name="Bowler C."/>
            <person name="Green B."/>
            <person name="Moulton V."/>
            <person name="Van Oosterhout C."/>
            <person name="Grigoriev I."/>
        </authorList>
    </citation>
    <scope>NUCLEOTIDE SEQUENCE [LARGE SCALE GENOMIC DNA]</scope>
    <source>
        <strain evidence="13 14">CCMP1102</strain>
    </source>
</reference>
<feature type="transmembrane region" description="Helical" evidence="10">
    <location>
        <begin position="319"/>
        <end position="343"/>
    </location>
</feature>
<comment type="similarity">
    <text evidence="2 10">Belongs to the cation transport ATPase (P-type) (TC 3.A.3) family. Type IB subfamily.</text>
</comment>
<evidence type="ECO:0000256" key="2">
    <source>
        <dbReference type="ARBA" id="ARBA00006024"/>
    </source>
</evidence>
<sequence length="1059" mass="115242">MMMDSSSLELSSVVIAVGGHVDDGDDIETGGSNDDVNVSNKNENENHKRIVDFSVGGMTCSMCSSSVLKLLTEMPGITYATVTLATNIAHVEYIESPEYELTAEIIADEIECIGYDINDIMKKKTQQQPKKEIAVVSRILKTVELAVGGMTCSMCSSAVHKALSEMPGVESVDVSLSTNIARIHYYDYNDLQNQDEEIDDAEPYNYPHDLSELVEDIGYDVNDVIIVPTSSSSQQQQQQQHNFDDEYNNNTEEEVPEDRLERILRQQDSQLKKRKIAFLWSATGTIPILTITMLIPHILNENNIVRSFLEQTIQIVGCTLLVQAIIVWLLTTPVQFWCGYSFYKTSYHGIRRGVLGMDVLVVIGTTSSYIYAFMAMLSNDPGYRFFETSAVLITFVLLGKWMNAMAVRQTSKALTQLMKLQAKTAIKITPLTETKNKSWDPLTDFYSEKVVPIQNVYPGDIVKILRGSNIPADGIVLHGELTVDQSMITGESIPVLKSPGDDVLGGTICSETGTTMSTTEGDHALTAAAFVRVTGVGADSALSQIVQMVQDAQSRQVPIQNYADGIASIFVPVVVIFSTVTFIAWYACCMLGIVPSGWYGEENPVAFSLLFGIASLVISCPCALGLATPTAVMVGTGVGASHGILMKGGETLEVASKANVVVFDKTGTLTRGKPAVTDFTRLASDEFLRGFMNNNNSNNNSLDSSQHVDDYLVWLLGSLERNSEHILASAIVNFAEKKIDNLLQTKPFAQPSDFVAITGRGASGIINGDTSVAIGNRSFAERENMEISSEVEACMQKMELDGKTAIIAGINGTACAVLGIADEIKEEAPDTIQYLKKLGIEVWMVTGDSNRTAYAIARQLDLPAEHVIAEALPNSKVEKVKELQQEGKIVCMVGDGVNDSPALAEADVGISMGTGSDIAAEASDMVIVGGNIAKTCTALHLSRAIFRRIQLNFVFSLVYNIIGIPLAAGVLFPIFHTRLPPTLAAVAMALSSVSVVFSSLALKLYNPPDILATKSNAFRRLGPPNILRLGQKRKPKQEYEMVVHKDPYHDLDSFRDEPV</sequence>
<dbReference type="SFLD" id="SFLDF00027">
    <property type="entry name" value="p-type_atpase"/>
    <property type="match status" value="1"/>
</dbReference>
<dbReference type="Pfam" id="PF00403">
    <property type="entry name" value="HMA"/>
    <property type="match status" value="2"/>
</dbReference>
<evidence type="ECO:0000313" key="14">
    <source>
        <dbReference type="Proteomes" id="UP000095751"/>
    </source>
</evidence>
<dbReference type="PANTHER" id="PTHR43520:SF8">
    <property type="entry name" value="P-TYPE CU(+) TRANSPORTER"/>
    <property type="match status" value="1"/>
</dbReference>
<feature type="transmembrane region" description="Helical" evidence="10">
    <location>
        <begin position="982"/>
        <end position="1005"/>
    </location>
</feature>
<dbReference type="OrthoDB" id="432719at2759"/>
<dbReference type="InterPro" id="IPR006121">
    <property type="entry name" value="HMA_dom"/>
</dbReference>
<dbReference type="Proteomes" id="UP000095751">
    <property type="component" value="Unassembled WGS sequence"/>
</dbReference>
<dbReference type="KEGG" id="fcy:FRACYDRAFT_247584"/>
<dbReference type="SFLD" id="SFLDS00003">
    <property type="entry name" value="Haloacid_Dehalogenase"/>
    <property type="match status" value="1"/>
</dbReference>
<evidence type="ECO:0000256" key="6">
    <source>
        <dbReference type="ARBA" id="ARBA00022840"/>
    </source>
</evidence>
<dbReference type="Gene3D" id="3.30.70.100">
    <property type="match status" value="2"/>
</dbReference>
<evidence type="ECO:0000313" key="13">
    <source>
        <dbReference type="EMBL" id="OEU10287.1"/>
    </source>
</evidence>
<dbReference type="PRINTS" id="PR00119">
    <property type="entry name" value="CATATPASE"/>
</dbReference>
<dbReference type="InterPro" id="IPR008250">
    <property type="entry name" value="ATPase_P-typ_transduc_dom_A_sf"/>
</dbReference>
<feature type="domain" description="HMA" evidence="12">
    <location>
        <begin position="141"/>
        <end position="222"/>
    </location>
</feature>
<gene>
    <name evidence="13" type="primary">CuATPase_2</name>
    <name evidence="13" type="ORF">FRACYDRAFT_247584</name>
</gene>
<dbReference type="GO" id="GO:0016887">
    <property type="term" value="F:ATP hydrolysis activity"/>
    <property type="evidence" value="ECO:0007669"/>
    <property type="project" value="InterPro"/>
</dbReference>
<keyword evidence="7" id="KW-1278">Translocase</keyword>
<keyword evidence="5 10" id="KW-0547">Nucleotide-binding</keyword>
<feature type="domain" description="HMA" evidence="12">
    <location>
        <begin position="49"/>
        <end position="118"/>
    </location>
</feature>
<feature type="compositionally biased region" description="Acidic residues" evidence="11">
    <location>
        <begin position="245"/>
        <end position="256"/>
    </location>
</feature>
<evidence type="ECO:0000256" key="3">
    <source>
        <dbReference type="ARBA" id="ARBA00022692"/>
    </source>
</evidence>
<dbReference type="NCBIfam" id="TIGR01525">
    <property type="entry name" value="ATPase-IB_hvy"/>
    <property type="match status" value="1"/>
</dbReference>
<dbReference type="InterPro" id="IPR018303">
    <property type="entry name" value="ATPase_P-typ_P_site"/>
</dbReference>
<dbReference type="GO" id="GO:0005524">
    <property type="term" value="F:ATP binding"/>
    <property type="evidence" value="ECO:0007669"/>
    <property type="project" value="UniProtKB-UniRule"/>
</dbReference>
<feature type="transmembrane region" description="Helical" evidence="10">
    <location>
        <begin position="383"/>
        <end position="402"/>
    </location>
</feature>
<dbReference type="Gene3D" id="3.40.50.1000">
    <property type="entry name" value="HAD superfamily/HAD-like"/>
    <property type="match status" value="1"/>
</dbReference>
<dbReference type="FunFam" id="2.70.150.10:FF:000002">
    <property type="entry name" value="Copper-transporting ATPase 1, putative"/>
    <property type="match status" value="1"/>
</dbReference>
<feature type="region of interest" description="Disordered" evidence="11">
    <location>
        <begin position="24"/>
        <end position="43"/>
    </location>
</feature>
<feature type="region of interest" description="Disordered" evidence="11">
    <location>
        <begin position="230"/>
        <end position="257"/>
    </location>
</feature>
<dbReference type="Pfam" id="PF00122">
    <property type="entry name" value="E1-E2_ATPase"/>
    <property type="match status" value="1"/>
</dbReference>
<dbReference type="SFLD" id="SFLDG00002">
    <property type="entry name" value="C1.7:_P-type_atpase_like"/>
    <property type="match status" value="1"/>
</dbReference>
<evidence type="ECO:0000256" key="4">
    <source>
        <dbReference type="ARBA" id="ARBA00022723"/>
    </source>
</evidence>
<protein>
    <submittedName>
        <fullName evidence="13">P-type ATPase</fullName>
    </submittedName>
</protein>
<dbReference type="GO" id="GO:0016020">
    <property type="term" value="C:membrane"/>
    <property type="evidence" value="ECO:0007669"/>
    <property type="project" value="UniProtKB-SubCell"/>
</dbReference>
<dbReference type="InParanoid" id="A0A1E7EWR1"/>
<dbReference type="PROSITE" id="PS00154">
    <property type="entry name" value="ATPASE_E1_E2"/>
    <property type="match status" value="1"/>
</dbReference>
<dbReference type="Gene3D" id="3.40.1110.10">
    <property type="entry name" value="Calcium-transporting ATPase, cytoplasmic domain N"/>
    <property type="match status" value="2"/>
</dbReference>
<dbReference type="InterPro" id="IPR023298">
    <property type="entry name" value="ATPase_P-typ_TM_dom_sf"/>
</dbReference>
<evidence type="ECO:0000256" key="11">
    <source>
        <dbReference type="SAM" id="MobiDB-lite"/>
    </source>
</evidence>
<keyword evidence="6 10" id="KW-0067">ATP-binding</keyword>
<dbReference type="Pfam" id="PF00702">
    <property type="entry name" value="Hydrolase"/>
    <property type="match status" value="1"/>
</dbReference>
<dbReference type="SUPFAM" id="SSF81653">
    <property type="entry name" value="Calcium ATPase, transduction domain A"/>
    <property type="match status" value="1"/>
</dbReference>
<evidence type="ECO:0000256" key="1">
    <source>
        <dbReference type="ARBA" id="ARBA00004127"/>
    </source>
</evidence>
<evidence type="ECO:0000256" key="9">
    <source>
        <dbReference type="ARBA" id="ARBA00023136"/>
    </source>
</evidence>
<dbReference type="SUPFAM" id="SSF55008">
    <property type="entry name" value="HMA, heavy metal-associated domain"/>
    <property type="match status" value="2"/>
</dbReference>
<dbReference type="InterPro" id="IPR044492">
    <property type="entry name" value="P_typ_ATPase_HD_dom"/>
</dbReference>
<comment type="subcellular location">
    <subcellularLocation>
        <location evidence="1">Endomembrane system</location>
        <topology evidence="1">Multi-pass membrane protein</topology>
    </subcellularLocation>
    <subcellularLocation>
        <location evidence="10">Membrane</location>
    </subcellularLocation>
</comment>
<dbReference type="PANTHER" id="PTHR43520">
    <property type="entry name" value="ATP7, ISOFORM B"/>
    <property type="match status" value="1"/>
</dbReference>
<dbReference type="PROSITE" id="PS50846">
    <property type="entry name" value="HMA_2"/>
    <property type="match status" value="2"/>
</dbReference>
<keyword evidence="9 10" id="KW-0472">Membrane</keyword>
<dbReference type="InterPro" id="IPR023214">
    <property type="entry name" value="HAD_sf"/>
</dbReference>
<dbReference type="GO" id="GO:0055070">
    <property type="term" value="P:copper ion homeostasis"/>
    <property type="evidence" value="ECO:0007669"/>
    <property type="project" value="TreeGrafter"/>
</dbReference>
<dbReference type="CDD" id="cd00371">
    <property type="entry name" value="HMA"/>
    <property type="match status" value="2"/>
</dbReference>
<dbReference type="NCBIfam" id="TIGR01494">
    <property type="entry name" value="ATPase_P-type"/>
    <property type="match status" value="1"/>
</dbReference>
<dbReference type="EMBL" id="KV784373">
    <property type="protein sequence ID" value="OEU10287.1"/>
    <property type="molecule type" value="Genomic_DNA"/>
</dbReference>
<dbReference type="AlphaFoldDB" id="A0A1E7EWR1"/>
<dbReference type="Gene3D" id="2.70.150.10">
    <property type="entry name" value="Calcium-transporting ATPase, cytoplasmic transduction domain A"/>
    <property type="match status" value="1"/>
</dbReference>
<evidence type="ECO:0000256" key="10">
    <source>
        <dbReference type="RuleBase" id="RU362081"/>
    </source>
</evidence>
<evidence type="ECO:0000256" key="7">
    <source>
        <dbReference type="ARBA" id="ARBA00022967"/>
    </source>
</evidence>
<dbReference type="InterPro" id="IPR001757">
    <property type="entry name" value="P_typ_ATPase"/>
</dbReference>
<feature type="compositionally biased region" description="Low complexity" evidence="11">
    <location>
        <begin position="230"/>
        <end position="240"/>
    </location>
</feature>
<feature type="compositionally biased region" description="Polar residues" evidence="11">
    <location>
        <begin position="30"/>
        <end position="41"/>
    </location>
</feature>
<feature type="transmembrane region" description="Helical" evidence="10">
    <location>
        <begin position="953"/>
        <end position="976"/>
    </location>
</feature>
<evidence type="ECO:0000256" key="5">
    <source>
        <dbReference type="ARBA" id="ARBA00022741"/>
    </source>
</evidence>
<keyword evidence="14" id="KW-1185">Reference proteome</keyword>
<keyword evidence="3 10" id="KW-0812">Transmembrane</keyword>
<evidence type="ECO:0000259" key="12">
    <source>
        <dbReference type="PROSITE" id="PS50846"/>
    </source>
</evidence>
<dbReference type="InterPro" id="IPR023299">
    <property type="entry name" value="ATPase_P-typ_cyto_dom_N"/>
</dbReference>
<feature type="transmembrane region" description="Helical" evidence="10">
    <location>
        <begin position="605"/>
        <end position="627"/>
    </location>
</feature>
<organism evidence="13 14">
    <name type="scientific">Fragilariopsis cylindrus CCMP1102</name>
    <dbReference type="NCBI Taxonomy" id="635003"/>
    <lineage>
        <taxon>Eukaryota</taxon>
        <taxon>Sar</taxon>
        <taxon>Stramenopiles</taxon>
        <taxon>Ochrophyta</taxon>
        <taxon>Bacillariophyta</taxon>
        <taxon>Bacillariophyceae</taxon>
        <taxon>Bacillariophycidae</taxon>
        <taxon>Bacillariales</taxon>
        <taxon>Bacillariaceae</taxon>
        <taxon>Fragilariopsis</taxon>
    </lineage>
</organism>
<dbReference type="SUPFAM" id="SSF81665">
    <property type="entry name" value="Calcium ATPase, transmembrane domain M"/>
    <property type="match status" value="1"/>
</dbReference>
<dbReference type="SUPFAM" id="SSF56784">
    <property type="entry name" value="HAD-like"/>
    <property type="match status" value="1"/>
</dbReference>
<dbReference type="InterPro" id="IPR036412">
    <property type="entry name" value="HAD-like_sf"/>
</dbReference>
<keyword evidence="4 10" id="KW-0479">Metal-binding</keyword>
<dbReference type="GO" id="GO:0012505">
    <property type="term" value="C:endomembrane system"/>
    <property type="evidence" value="ECO:0007669"/>
    <property type="project" value="UniProtKB-SubCell"/>
</dbReference>
<feature type="transmembrane region" description="Helical" evidence="10">
    <location>
        <begin position="276"/>
        <end position="299"/>
    </location>
</feature>
<evidence type="ECO:0000256" key="8">
    <source>
        <dbReference type="ARBA" id="ARBA00022989"/>
    </source>
</evidence>
<feature type="transmembrane region" description="Helical" evidence="10">
    <location>
        <begin position="569"/>
        <end position="593"/>
    </location>
</feature>
<dbReference type="PRINTS" id="PR00120">
    <property type="entry name" value="HATPASE"/>
</dbReference>
<keyword evidence="8 10" id="KW-1133">Transmembrane helix</keyword>
<feature type="transmembrane region" description="Helical" evidence="10">
    <location>
        <begin position="355"/>
        <end position="377"/>
    </location>
</feature>
<dbReference type="GO" id="GO:0005507">
    <property type="term" value="F:copper ion binding"/>
    <property type="evidence" value="ECO:0007669"/>
    <property type="project" value="TreeGrafter"/>
</dbReference>
<dbReference type="CDD" id="cd02094">
    <property type="entry name" value="P-type_ATPase_Cu-like"/>
    <property type="match status" value="1"/>
</dbReference>
<dbReference type="InterPro" id="IPR036163">
    <property type="entry name" value="HMA_dom_sf"/>
</dbReference>
<accession>A0A1E7EWR1</accession>
<name>A0A1E7EWR1_9STRA</name>
<dbReference type="InterPro" id="IPR027256">
    <property type="entry name" value="P-typ_ATPase_IB"/>
</dbReference>